<organism evidence="1 2">
    <name type="scientific">Desulfonema magnum</name>
    <dbReference type="NCBI Taxonomy" id="45655"/>
    <lineage>
        <taxon>Bacteria</taxon>
        <taxon>Pseudomonadati</taxon>
        <taxon>Thermodesulfobacteriota</taxon>
        <taxon>Desulfobacteria</taxon>
        <taxon>Desulfobacterales</taxon>
        <taxon>Desulfococcaceae</taxon>
        <taxon>Desulfonema</taxon>
    </lineage>
</organism>
<accession>A0A975BF58</accession>
<dbReference type="AlphaFoldDB" id="A0A975BF58"/>
<gene>
    <name evidence="1" type="ORF">dnm_000310</name>
</gene>
<reference evidence="1" key="1">
    <citation type="journal article" date="2021" name="Microb. Physiol.">
        <title>Proteogenomic Insights into the Physiology of Marine, Sulfate-Reducing, Filamentous Desulfonema limicola and Desulfonema magnum.</title>
        <authorList>
            <person name="Schnaars V."/>
            <person name="Wohlbrand L."/>
            <person name="Scheve S."/>
            <person name="Hinrichs C."/>
            <person name="Reinhardt R."/>
            <person name="Rabus R."/>
        </authorList>
    </citation>
    <scope>NUCLEOTIDE SEQUENCE</scope>
    <source>
        <strain evidence="1">4be13</strain>
    </source>
</reference>
<evidence type="ECO:0000313" key="2">
    <source>
        <dbReference type="Proteomes" id="UP000663722"/>
    </source>
</evidence>
<evidence type="ECO:0000313" key="1">
    <source>
        <dbReference type="EMBL" id="QTA84039.1"/>
    </source>
</evidence>
<dbReference type="Proteomes" id="UP000663722">
    <property type="component" value="Chromosome"/>
</dbReference>
<name>A0A975BF58_9BACT</name>
<protein>
    <submittedName>
        <fullName evidence="1">Uncharacterized protein</fullName>
    </submittedName>
</protein>
<keyword evidence="2" id="KW-1185">Reference proteome</keyword>
<sequence>MEYISSAMKSQFFSKDLAVHYQEGEIFFHGCLFGSFS</sequence>
<dbReference type="EMBL" id="CP061800">
    <property type="protein sequence ID" value="QTA84039.1"/>
    <property type="molecule type" value="Genomic_DNA"/>
</dbReference>
<proteinExistence type="predicted"/>
<dbReference type="KEGG" id="dmm:dnm_000310"/>